<dbReference type="AlphaFoldDB" id="A0A1I1Q522"/>
<dbReference type="Proteomes" id="UP000198639">
    <property type="component" value="Unassembled WGS sequence"/>
</dbReference>
<accession>A0A1I1Q522</accession>
<dbReference type="OrthoDB" id="9798172at2"/>
<protein>
    <submittedName>
        <fullName evidence="1">Uncharacterized protein</fullName>
    </submittedName>
</protein>
<sequence>MRASAIPDDVRRFILFAIPSVPYLEALLLMRLAPEASWNAGQVARRLYLGEKEAAALLQQLDASGVIARAGDVYRYRPVNPDLADLLDALSQAYSRHLIEITQLIHSTRNEASRKFADAFLLGKHR</sequence>
<dbReference type="RefSeq" id="WP_091875337.1">
    <property type="nucleotide sequence ID" value="NZ_FOLD01000017.1"/>
</dbReference>
<reference evidence="2" key="1">
    <citation type="submission" date="2016-10" db="EMBL/GenBank/DDBJ databases">
        <authorList>
            <person name="Varghese N."/>
            <person name="Submissions S."/>
        </authorList>
    </citation>
    <scope>NUCLEOTIDE SEQUENCE [LARGE SCALE GENOMIC DNA]</scope>
    <source>
        <strain evidence="2">CGMCC 1.12041</strain>
    </source>
</reference>
<evidence type="ECO:0000313" key="2">
    <source>
        <dbReference type="Proteomes" id="UP000198639"/>
    </source>
</evidence>
<organism evidence="1 2">
    <name type="scientific">Massilia yuzhufengensis</name>
    <dbReference type="NCBI Taxonomy" id="1164594"/>
    <lineage>
        <taxon>Bacteria</taxon>
        <taxon>Pseudomonadati</taxon>
        <taxon>Pseudomonadota</taxon>
        <taxon>Betaproteobacteria</taxon>
        <taxon>Burkholderiales</taxon>
        <taxon>Oxalobacteraceae</taxon>
        <taxon>Telluria group</taxon>
        <taxon>Massilia</taxon>
    </lineage>
</organism>
<evidence type="ECO:0000313" key="1">
    <source>
        <dbReference type="EMBL" id="SFD14323.1"/>
    </source>
</evidence>
<name>A0A1I1Q522_9BURK</name>
<gene>
    <name evidence="1" type="ORF">SAMN05216204_11750</name>
</gene>
<proteinExistence type="predicted"/>
<dbReference type="EMBL" id="FOLD01000017">
    <property type="protein sequence ID" value="SFD14323.1"/>
    <property type="molecule type" value="Genomic_DNA"/>
</dbReference>
<keyword evidence="2" id="KW-1185">Reference proteome</keyword>